<reference evidence="9" key="3">
    <citation type="submission" date="2023-08" db="EMBL/GenBank/DDBJ databases">
        <title>Complete genome sequence of Xanthomonas indica.</title>
        <authorList>
            <person name="Patil P.B."/>
            <person name="Rana R."/>
        </authorList>
    </citation>
    <scope>NUCLEOTIDE SEQUENCE</scope>
    <source>
        <strain evidence="9">PPL560</strain>
    </source>
</reference>
<evidence type="ECO:0000256" key="4">
    <source>
        <dbReference type="ARBA" id="ARBA00022989"/>
    </source>
</evidence>
<dbReference type="KEGG" id="xin:Q7W82_09690"/>
<evidence type="ECO:0000256" key="5">
    <source>
        <dbReference type="ARBA" id="ARBA00023136"/>
    </source>
</evidence>
<feature type="transmembrane region" description="Helical" evidence="6">
    <location>
        <begin position="230"/>
        <end position="253"/>
    </location>
</feature>
<gene>
    <name evidence="8" type="ORF">L3V74_01400</name>
    <name evidence="9" type="ORF">Q7W82_09690</name>
</gene>
<name>A0AAU8IAQ6_9XANT</name>
<feature type="transmembrane region" description="Helical" evidence="6">
    <location>
        <begin position="167"/>
        <end position="187"/>
    </location>
</feature>
<evidence type="ECO:0000313" key="10">
    <source>
        <dbReference type="Proteomes" id="UP001430647"/>
    </source>
</evidence>
<feature type="domain" description="EamA" evidence="7">
    <location>
        <begin position="21"/>
        <end position="155"/>
    </location>
</feature>
<feature type="transmembrane region" description="Helical" evidence="6">
    <location>
        <begin position="115"/>
        <end position="132"/>
    </location>
</feature>
<dbReference type="Pfam" id="PF00892">
    <property type="entry name" value="EamA"/>
    <property type="match status" value="2"/>
</dbReference>
<feature type="domain" description="EamA" evidence="7">
    <location>
        <begin position="168"/>
        <end position="303"/>
    </location>
</feature>
<dbReference type="InterPro" id="IPR051258">
    <property type="entry name" value="Diverse_Substrate_Transporter"/>
</dbReference>
<organism evidence="9">
    <name type="scientific">Xanthomonas indica</name>
    <dbReference type="NCBI Taxonomy" id="2912242"/>
    <lineage>
        <taxon>Bacteria</taxon>
        <taxon>Pseudomonadati</taxon>
        <taxon>Pseudomonadota</taxon>
        <taxon>Gammaproteobacteria</taxon>
        <taxon>Lysobacterales</taxon>
        <taxon>Lysobacteraceae</taxon>
        <taxon>Xanthomonas</taxon>
    </lineage>
</organism>
<feature type="transmembrane region" description="Helical" evidence="6">
    <location>
        <begin position="49"/>
        <end position="72"/>
    </location>
</feature>
<dbReference type="SUPFAM" id="SSF103481">
    <property type="entry name" value="Multidrug resistance efflux transporter EmrE"/>
    <property type="match status" value="2"/>
</dbReference>
<keyword evidence="10" id="KW-1185">Reference proteome</keyword>
<dbReference type="InterPro" id="IPR000620">
    <property type="entry name" value="EamA_dom"/>
</dbReference>
<evidence type="ECO:0000313" key="8">
    <source>
        <dbReference type="EMBL" id="MCI2260181.1"/>
    </source>
</evidence>
<sequence>MSAPGTSASVAPAATQASLGGVLLAAGGAIAFSGKAIIVKLGYRYGVDAVTLLALRMLVALPCFAAMALWAARRAPPLQPGDRWRIVALGVLGYYLASFLDFLGLAYITATLERLILYLTPTLVLLIGVLLWRRRPQRRQLWALALSYLGVLLAFGHDLRIGGARTAWGSLLVFGSALAYAAYLVGSGQLVARVGAVRLTAYASLVACALCIAQFLLLRPLQALALPAPVYALSLLNGTLCTAVPVLATMLAVQRIGSALASQIGMLGPVSTIVLSVLLLGEAMGPWQIAGTVLVLGGVLLVSRPVRTRPAA</sequence>
<dbReference type="AlphaFoldDB" id="A0AAU8IAQ6"/>
<feature type="transmembrane region" description="Helical" evidence="6">
    <location>
        <begin position="84"/>
        <end position="109"/>
    </location>
</feature>
<feature type="transmembrane region" description="Helical" evidence="6">
    <location>
        <begin position="199"/>
        <end position="218"/>
    </location>
</feature>
<evidence type="ECO:0000256" key="1">
    <source>
        <dbReference type="ARBA" id="ARBA00004651"/>
    </source>
</evidence>
<evidence type="ECO:0000256" key="3">
    <source>
        <dbReference type="ARBA" id="ARBA00022692"/>
    </source>
</evidence>
<dbReference type="RefSeq" id="WP_242156669.1">
    <property type="nucleotide sequence ID" value="NZ_CP131914.1"/>
</dbReference>
<feature type="transmembrane region" description="Helical" evidence="6">
    <location>
        <begin position="260"/>
        <end position="281"/>
    </location>
</feature>
<keyword evidence="5 6" id="KW-0472">Membrane</keyword>
<comment type="subcellular location">
    <subcellularLocation>
        <location evidence="1">Cell membrane</location>
        <topology evidence="1">Multi-pass membrane protein</topology>
    </subcellularLocation>
</comment>
<dbReference type="PANTHER" id="PTHR42920:SF5">
    <property type="entry name" value="EAMA DOMAIN-CONTAINING PROTEIN"/>
    <property type="match status" value="1"/>
</dbReference>
<keyword evidence="2" id="KW-1003">Cell membrane</keyword>
<dbReference type="Proteomes" id="UP001430647">
    <property type="component" value="Unassembled WGS sequence"/>
</dbReference>
<keyword evidence="4 6" id="KW-1133">Transmembrane helix</keyword>
<feature type="transmembrane region" description="Helical" evidence="6">
    <location>
        <begin position="287"/>
        <end position="306"/>
    </location>
</feature>
<evidence type="ECO:0000259" key="7">
    <source>
        <dbReference type="Pfam" id="PF00892"/>
    </source>
</evidence>
<accession>A0AAU8IAQ6</accession>
<reference evidence="8" key="2">
    <citation type="submission" date="2022-01" db="EMBL/GenBank/DDBJ databases">
        <authorList>
            <person name="Rana R."/>
            <person name="Patil P.B."/>
        </authorList>
    </citation>
    <scope>NUCLEOTIDE SEQUENCE</scope>
    <source>
        <strain evidence="8">PPL560</strain>
    </source>
</reference>
<dbReference type="GO" id="GO:0005886">
    <property type="term" value="C:plasma membrane"/>
    <property type="evidence" value="ECO:0007669"/>
    <property type="project" value="UniProtKB-SubCell"/>
</dbReference>
<dbReference type="InterPro" id="IPR037185">
    <property type="entry name" value="EmrE-like"/>
</dbReference>
<evidence type="ECO:0000256" key="6">
    <source>
        <dbReference type="SAM" id="Phobius"/>
    </source>
</evidence>
<evidence type="ECO:0000313" key="9">
    <source>
        <dbReference type="EMBL" id="XCI82393.1"/>
    </source>
</evidence>
<reference evidence="8 10" key="1">
    <citation type="journal article" date="2022" name="Curr. Microbiol.">
        <title>Xanthomonas indica sp. nov., a Novel Member of Non-Pathogenic Xanthomonas Community from Healthy Rice Seeds.</title>
        <authorList>
            <person name="Rana R."/>
            <person name="Madhavan V.N."/>
            <person name="Saroha T."/>
            <person name="Bansal K."/>
            <person name="Kaur A."/>
            <person name="Sonti R.V."/>
            <person name="Patel H.K."/>
            <person name="Patil P.B."/>
        </authorList>
    </citation>
    <scope>NUCLEOTIDE SEQUENCE [LARGE SCALE GENOMIC DNA]</scope>
    <source>
        <strain evidence="8 10">PPL560</strain>
    </source>
</reference>
<dbReference type="EMBL" id="JAKJPQ010000001">
    <property type="protein sequence ID" value="MCI2260181.1"/>
    <property type="molecule type" value="Genomic_DNA"/>
</dbReference>
<evidence type="ECO:0000256" key="2">
    <source>
        <dbReference type="ARBA" id="ARBA00022475"/>
    </source>
</evidence>
<feature type="transmembrane region" description="Helical" evidence="6">
    <location>
        <begin position="21"/>
        <end position="43"/>
    </location>
</feature>
<dbReference type="PANTHER" id="PTHR42920">
    <property type="entry name" value="OS03G0707200 PROTEIN-RELATED"/>
    <property type="match status" value="1"/>
</dbReference>
<dbReference type="EMBL" id="CP131914">
    <property type="protein sequence ID" value="XCI82393.1"/>
    <property type="molecule type" value="Genomic_DNA"/>
</dbReference>
<keyword evidence="3 6" id="KW-0812">Transmembrane</keyword>
<protein>
    <submittedName>
        <fullName evidence="9">DMT family transporter</fullName>
    </submittedName>
</protein>
<proteinExistence type="predicted"/>